<dbReference type="PANTHER" id="PTHR36325:SF1">
    <property type="entry name" value="MYOSIN-2 HEAVY CHAIN-LIKE PROTEIN"/>
    <property type="match status" value="1"/>
</dbReference>
<feature type="compositionally biased region" description="Basic and acidic residues" evidence="1">
    <location>
        <begin position="469"/>
        <end position="489"/>
    </location>
</feature>
<proteinExistence type="predicted"/>
<gene>
    <name evidence="2" type="ORF">SI7747_07009357</name>
</gene>
<accession>A0A7I8IZ31</accession>
<dbReference type="AlphaFoldDB" id="A0A7I8IZ31"/>
<evidence type="ECO:0000313" key="2">
    <source>
        <dbReference type="EMBL" id="CAA2623429.1"/>
    </source>
</evidence>
<protein>
    <submittedName>
        <fullName evidence="2">Uncharacterized protein</fullName>
    </submittedName>
</protein>
<feature type="region of interest" description="Disordered" evidence="1">
    <location>
        <begin position="448"/>
        <end position="490"/>
    </location>
</feature>
<feature type="compositionally biased region" description="Basic residues" evidence="1">
    <location>
        <begin position="53"/>
        <end position="63"/>
    </location>
</feature>
<dbReference type="PANTHER" id="PTHR36325">
    <property type="entry name" value="MYOSIN-2 HEAVY CHAIN-LIKE PROTEIN"/>
    <property type="match status" value="1"/>
</dbReference>
<name>A0A7I8IZ31_SPIIN</name>
<feature type="compositionally biased region" description="Polar residues" evidence="1">
    <location>
        <begin position="287"/>
        <end position="310"/>
    </location>
</feature>
<sequence length="659" mass="74061">MLLLPVFFISHLLCIDYLENSSVKTQKMSRMSSTERRSKSGSPLLSSVNKSTSHIRKPPHRRSSSPLNWFPRKKTDSFLKRKIQLLQEMEGMNSSLDDTLGSANPHYTRIAREKIAAQEAAKKAMKARKAAMIEASWCRILHASRIHSKEAEVKLEKAEKDVAEALEAAAAMGVMMYDRPDCPRRSCEIETSSVIGGVSTHTVTASFETAFEVDKEVAAAVKHAFIRLANCSSSSNKDEFRELIHKISENPDETETDQSSEAPLKHKLEPIADPEDLSFNGAMSKPESISKQASRQRLSPSDSLKHSGSPQNLVDMMFNRLKYLSEEEIASLAVIVATCGLNAALLKMENSKTSEENFQEQIPLPRDQAKRYCSSVSNFMDGYIKRKKPEAELPSLDKFLVKHVSRLEKEVQEAKIFQKLVSTHPDLGSILVKHVSRLERDIQSFKNSSKNNSLVGNGEGQKISGQPRAELDEKENVDMNRGDEADVTHRSSLRAKNISSEGLDKVLVKHITRPEREKIASLAKEEGVSTARRRSSQNYLVKHQSKVEKAKLAADQDWSFPTMTKSNKDQNSEVGPSLDQTLVKHQFKNENAKSSTIQKSPDQVKPVNTWRKVRDQKLQEAWGGLSLGNSLKPHLSRLEREKAAWKRAEEEELRRARAL</sequence>
<reference evidence="2 3" key="1">
    <citation type="submission" date="2019-12" db="EMBL/GenBank/DDBJ databases">
        <authorList>
            <person name="Scholz U."/>
            <person name="Mascher M."/>
            <person name="Fiebig A."/>
        </authorList>
    </citation>
    <scope>NUCLEOTIDE SEQUENCE</scope>
</reference>
<organism evidence="2">
    <name type="scientific">Spirodela intermedia</name>
    <name type="common">Intermediate duckweed</name>
    <dbReference type="NCBI Taxonomy" id="51605"/>
    <lineage>
        <taxon>Eukaryota</taxon>
        <taxon>Viridiplantae</taxon>
        <taxon>Streptophyta</taxon>
        <taxon>Embryophyta</taxon>
        <taxon>Tracheophyta</taxon>
        <taxon>Spermatophyta</taxon>
        <taxon>Magnoliopsida</taxon>
        <taxon>Liliopsida</taxon>
        <taxon>Araceae</taxon>
        <taxon>Lemnoideae</taxon>
        <taxon>Spirodela</taxon>
    </lineage>
</organism>
<feature type="region of interest" description="Disordered" evidence="1">
    <location>
        <begin position="247"/>
        <end position="310"/>
    </location>
</feature>
<feature type="region of interest" description="Disordered" evidence="1">
    <location>
        <begin position="589"/>
        <end position="610"/>
    </location>
</feature>
<feature type="region of interest" description="Disordered" evidence="1">
    <location>
        <begin position="25"/>
        <end position="69"/>
    </location>
</feature>
<dbReference type="Proteomes" id="UP001189122">
    <property type="component" value="Unassembled WGS sequence"/>
</dbReference>
<evidence type="ECO:0000313" key="3">
    <source>
        <dbReference type="Proteomes" id="UP001189122"/>
    </source>
</evidence>
<keyword evidence="3" id="KW-1185">Reference proteome</keyword>
<dbReference type="EMBL" id="CACRZD030000007">
    <property type="protein sequence ID" value="CAA6662972.1"/>
    <property type="molecule type" value="Genomic_DNA"/>
</dbReference>
<feature type="compositionally biased region" description="Polar residues" evidence="1">
    <location>
        <begin position="40"/>
        <end position="52"/>
    </location>
</feature>
<feature type="compositionally biased region" description="Polar residues" evidence="1">
    <location>
        <begin position="592"/>
        <end position="601"/>
    </location>
</feature>
<dbReference type="EMBL" id="LR743594">
    <property type="protein sequence ID" value="CAA2623429.1"/>
    <property type="molecule type" value="Genomic_DNA"/>
</dbReference>
<evidence type="ECO:0000256" key="1">
    <source>
        <dbReference type="SAM" id="MobiDB-lite"/>
    </source>
</evidence>